<feature type="transmembrane region" description="Helical" evidence="1">
    <location>
        <begin position="35"/>
        <end position="56"/>
    </location>
</feature>
<dbReference type="GO" id="GO:0008237">
    <property type="term" value="F:metallopeptidase activity"/>
    <property type="evidence" value="ECO:0007669"/>
    <property type="project" value="UniProtKB-KW"/>
</dbReference>
<accession>A0A258D655</accession>
<dbReference type="GO" id="GO:0006508">
    <property type="term" value="P:proteolysis"/>
    <property type="evidence" value="ECO:0007669"/>
    <property type="project" value="UniProtKB-KW"/>
</dbReference>
<dbReference type="Pfam" id="PF02517">
    <property type="entry name" value="Rce1-like"/>
    <property type="match status" value="1"/>
</dbReference>
<evidence type="ECO:0000313" key="4">
    <source>
        <dbReference type="Proteomes" id="UP000215616"/>
    </source>
</evidence>
<dbReference type="AlphaFoldDB" id="A0A258D655"/>
<evidence type="ECO:0000259" key="2">
    <source>
        <dbReference type="Pfam" id="PF02517"/>
    </source>
</evidence>
<evidence type="ECO:0000256" key="1">
    <source>
        <dbReference type="SAM" id="Phobius"/>
    </source>
</evidence>
<dbReference type="Proteomes" id="UP000215616">
    <property type="component" value="Unassembled WGS sequence"/>
</dbReference>
<dbReference type="GO" id="GO:0004175">
    <property type="term" value="F:endopeptidase activity"/>
    <property type="evidence" value="ECO:0007669"/>
    <property type="project" value="UniProtKB-ARBA"/>
</dbReference>
<reference evidence="3 4" key="1">
    <citation type="submission" date="2017-03" db="EMBL/GenBank/DDBJ databases">
        <title>Lifting the veil on microbial sulfur biogeochemistry in mining wastewaters.</title>
        <authorList>
            <person name="Kantor R.S."/>
            <person name="Colenbrander Nelson T."/>
            <person name="Marshall S."/>
            <person name="Bennett D."/>
            <person name="Apte S."/>
            <person name="Camacho D."/>
            <person name="Thomas B.C."/>
            <person name="Warren L.A."/>
            <person name="Banfield J.F."/>
        </authorList>
    </citation>
    <scope>NUCLEOTIDE SEQUENCE [LARGE SCALE GENOMIC DNA]</scope>
    <source>
        <strain evidence="3">32-67-7</strain>
    </source>
</reference>
<keyword evidence="1" id="KW-1133">Transmembrane helix</keyword>
<name>A0A258D655_CAUVI</name>
<dbReference type="EMBL" id="NCDQ01000150">
    <property type="protein sequence ID" value="OYX03277.1"/>
    <property type="molecule type" value="Genomic_DNA"/>
</dbReference>
<feature type="transmembrane region" description="Helical" evidence="1">
    <location>
        <begin position="130"/>
        <end position="149"/>
    </location>
</feature>
<feature type="domain" description="CAAX prenyl protease 2/Lysostaphin resistance protein A-like" evidence="2">
    <location>
        <begin position="67"/>
        <end position="167"/>
    </location>
</feature>
<keyword evidence="3" id="KW-0482">Metalloprotease</keyword>
<comment type="caution">
    <text evidence="3">The sequence shown here is derived from an EMBL/GenBank/DDBJ whole genome shotgun (WGS) entry which is preliminary data.</text>
</comment>
<keyword evidence="1" id="KW-0812">Transmembrane</keyword>
<keyword evidence="3" id="KW-0378">Hydrolase</keyword>
<evidence type="ECO:0000313" key="3">
    <source>
        <dbReference type="EMBL" id="OYX03277.1"/>
    </source>
</evidence>
<sequence>MGPSLSQRERGRRSRPIYRHRLLSSLRTLPTARQWGFCLAVSALTLATMAVIGFSTGLYQLTPTQPGLAWRMLTVILIPALGEEIPFRAVLTPGPGEGRRPWVEIGGATGLYVLWHVVEALTFLPNAAPVFLRADFLLCCAVLGLGCAVTKRVTGSVWPAVLLHWALVVVWQTWLGGVSALS</sequence>
<dbReference type="GO" id="GO:0080120">
    <property type="term" value="P:CAAX-box protein maturation"/>
    <property type="evidence" value="ECO:0007669"/>
    <property type="project" value="UniProtKB-ARBA"/>
</dbReference>
<proteinExistence type="predicted"/>
<dbReference type="InterPro" id="IPR003675">
    <property type="entry name" value="Rce1/LyrA-like_dom"/>
</dbReference>
<organism evidence="3 4">
    <name type="scientific">Caulobacter vibrioides</name>
    <name type="common">Caulobacter crescentus</name>
    <dbReference type="NCBI Taxonomy" id="155892"/>
    <lineage>
        <taxon>Bacteria</taxon>
        <taxon>Pseudomonadati</taxon>
        <taxon>Pseudomonadota</taxon>
        <taxon>Alphaproteobacteria</taxon>
        <taxon>Caulobacterales</taxon>
        <taxon>Caulobacteraceae</taxon>
        <taxon>Caulobacter</taxon>
    </lineage>
</organism>
<feature type="transmembrane region" description="Helical" evidence="1">
    <location>
        <begin position="161"/>
        <end position="181"/>
    </location>
</feature>
<gene>
    <name evidence="3" type="ORF">B7Z12_10470</name>
</gene>
<keyword evidence="1" id="KW-0472">Membrane</keyword>
<keyword evidence="3" id="KW-0645">Protease</keyword>
<protein>
    <submittedName>
        <fullName evidence="3">CPBP family intramembrane metalloprotease</fullName>
    </submittedName>
</protein>